<evidence type="ECO:0000256" key="4">
    <source>
        <dbReference type="ARBA" id="ARBA00022801"/>
    </source>
</evidence>
<evidence type="ECO:0000256" key="2">
    <source>
        <dbReference type="ARBA" id="ARBA00005336"/>
    </source>
</evidence>
<dbReference type="PANTHER" id="PTHR30480:SF13">
    <property type="entry name" value="BETA-HEXOSAMINIDASE"/>
    <property type="match status" value="1"/>
</dbReference>
<protein>
    <recommendedName>
        <fullName evidence="3">beta-N-acetylhexosaminidase</fullName>
        <ecNumber evidence="3">3.2.1.52</ecNumber>
    </recommendedName>
</protein>
<dbReference type="AlphaFoldDB" id="A0A858R622"/>
<comment type="similarity">
    <text evidence="2">Belongs to the glycosyl hydrolase 3 family.</text>
</comment>
<dbReference type="Pfam" id="PF00933">
    <property type="entry name" value="Glyco_hydro_3"/>
    <property type="match status" value="1"/>
</dbReference>
<dbReference type="GO" id="GO:0005975">
    <property type="term" value="P:carbohydrate metabolic process"/>
    <property type="evidence" value="ECO:0007669"/>
    <property type="project" value="InterPro"/>
</dbReference>
<evidence type="ECO:0000256" key="1">
    <source>
        <dbReference type="ARBA" id="ARBA00001231"/>
    </source>
</evidence>
<dbReference type="Proteomes" id="UP000501891">
    <property type="component" value="Chromosome"/>
</dbReference>
<dbReference type="KEGG" id="acru:HHL28_06800"/>
<keyword evidence="8" id="KW-1185">Reference proteome</keyword>
<dbReference type="SUPFAM" id="SSF51445">
    <property type="entry name" value="(Trans)glycosidases"/>
    <property type="match status" value="1"/>
</dbReference>
<keyword evidence="5 7" id="KW-0326">Glycosidase</keyword>
<dbReference type="GO" id="GO:0004563">
    <property type="term" value="F:beta-N-acetylhexosaminidase activity"/>
    <property type="evidence" value="ECO:0007669"/>
    <property type="project" value="UniProtKB-EC"/>
</dbReference>
<organism evidence="7 8">
    <name type="scientific">Aerophototrophica crusticola</name>
    <dbReference type="NCBI Taxonomy" id="1709002"/>
    <lineage>
        <taxon>Bacteria</taxon>
        <taxon>Pseudomonadati</taxon>
        <taxon>Pseudomonadota</taxon>
        <taxon>Alphaproteobacteria</taxon>
        <taxon>Rhodospirillales</taxon>
        <taxon>Rhodospirillaceae</taxon>
        <taxon>Aerophototrophica</taxon>
    </lineage>
</organism>
<proteinExistence type="inferred from homology"/>
<evidence type="ECO:0000256" key="3">
    <source>
        <dbReference type="ARBA" id="ARBA00012663"/>
    </source>
</evidence>
<dbReference type="PANTHER" id="PTHR30480">
    <property type="entry name" value="BETA-HEXOSAMINIDASE-RELATED"/>
    <property type="match status" value="1"/>
</dbReference>
<evidence type="ECO:0000256" key="5">
    <source>
        <dbReference type="ARBA" id="ARBA00023295"/>
    </source>
</evidence>
<dbReference type="InterPro" id="IPR050226">
    <property type="entry name" value="NagZ_Beta-hexosaminidase"/>
</dbReference>
<dbReference type="NCBIfam" id="NF003740">
    <property type="entry name" value="PRK05337.1"/>
    <property type="match status" value="1"/>
</dbReference>
<accession>A0A858R622</accession>
<dbReference type="EC" id="3.2.1.52" evidence="3"/>
<reference evidence="7" key="1">
    <citation type="submission" date="2020-04" db="EMBL/GenBank/DDBJ databases">
        <title>A desert anoxygenic phototrophic bacterium fixes CO2 using RubisCO under aerobic conditions.</title>
        <authorList>
            <person name="Tang K."/>
        </authorList>
    </citation>
    <scope>NUCLEOTIDE SEQUENCE [LARGE SCALE GENOMIC DNA]</scope>
    <source>
        <strain evidence="7">MIMtkB3</strain>
    </source>
</reference>
<evidence type="ECO:0000313" key="8">
    <source>
        <dbReference type="Proteomes" id="UP000501891"/>
    </source>
</evidence>
<dbReference type="InterPro" id="IPR001764">
    <property type="entry name" value="Glyco_hydro_3_N"/>
</dbReference>
<dbReference type="EMBL" id="CP051775">
    <property type="protein sequence ID" value="QJE72838.1"/>
    <property type="molecule type" value="Genomic_DNA"/>
</dbReference>
<dbReference type="GO" id="GO:0009254">
    <property type="term" value="P:peptidoglycan turnover"/>
    <property type="evidence" value="ECO:0007669"/>
    <property type="project" value="TreeGrafter"/>
</dbReference>
<dbReference type="InterPro" id="IPR036962">
    <property type="entry name" value="Glyco_hydro_3_N_sf"/>
</dbReference>
<dbReference type="InterPro" id="IPR017853">
    <property type="entry name" value="GH"/>
</dbReference>
<evidence type="ECO:0000313" key="7">
    <source>
        <dbReference type="EMBL" id="QJE72838.1"/>
    </source>
</evidence>
<gene>
    <name evidence="7" type="primary">nagZ</name>
    <name evidence="7" type="ORF">HHL28_06800</name>
</gene>
<dbReference type="Gene3D" id="3.20.20.300">
    <property type="entry name" value="Glycoside hydrolase, family 3, N-terminal domain"/>
    <property type="match status" value="1"/>
</dbReference>
<comment type="catalytic activity">
    <reaction evidence="1">
        <text>Hydrolysis of terminal non-reducing N-acetyl-D-hexosamine residues in N-acetyl-beta-D-hexosaminides.</text>
        <dbReference type="EC" id="3.2.1.52"/>
    </reaction>
</comment>
<name>A0A858R622_9PROT</name>
<feature type="domain" description="Glycoside hydrolase family 3 N-terminal" evidence="6">
    <location>
        <begin position="33"/>
        <end position="300"/>
    </location>
</feature>
<keyword evidence="4 7" id="KW-0378">Hydrolase</keyword>
<evidence type="ECO:0000259" key="6">
    <source>
        <dbReference type="Pfam" id="PF00933"/>
    </source>
</evidence>
<sequence>MSGKAPLAIAFGCAGTSLTPGERALFREADPLGFILFRRNVDSPDQVRRLVAEMRDSVGRDAPVLIDQEGGRVARLRPPHWPALPAARACGVVAERDPIRGTRASWLHGRLLAHMLADLGIDVDCAPVADVPVPGAHDVIGDRAFAGEPGLVATLARAQAEGLMAGGVLPVMKHIPGHGRAHVDSHKELPVVHADRIDLERQDFAPFRDLADLPLGMVAHVVYTEVDPHRPASTSNTVISEVVRGWIGFRGLLFSDDIGMQALSGTAGQRAAAVLAGGCDVALHCGGDFAEMQDVAANGRALTPESLARWQAAKALVRAPEPADAQELRAELDAILAGGVA</sequence>